<comment type="catalytic activity">
    <reaction evidence="1">
        <text>Eliminative cleavage of (1-&gt;4)-alpha-D-galacturonan to give oligosaccharides with 4-deoxy-alpha-D-galact-4-enuronosyl groups at their non-reducing ends.</text>
        <dbReference type="EC" id="4.2.2.2"/>
    </reaction>
</comment>
<feature type="region of interest" description="Disordered" evidence="13">
    <location>
        <begin position="774"/>
        <end position="794"/>
    </location>
</feature>
<evidence type="ECO:0000256" key="6">
    <source>
        <dbReference type="ARBA" id="ARBA00022729"/>
    </source>
</evidence>
<evidence type="ECO:0000256" key="5">
    <source>
        <dbReference type="ARBA" id="ARBA00022723"/>
    </source>
</evidence>
<evidence type="ECO:0000259" key="15">
    <source>
        <dbReference type="Pfam" id="PF07589"/>
    </source>
</evidence>
<dbReference type="InterPro" id="IPR052063">
    <property type="entry name" value="Polysaccharide_Lyase_1"/>
</dbReference>
<dbReference type="GO" id="GO:0000272">
    <property type="term" value="P:polysaccharide catabolic process"/>
    <property type="evidence" value="ECO:0007669"/>
    <property type="project" value="UniProtKB-KW"/>
</dbReference>
<dbReference type="InterPro" id="IPR012334">
    <property type="entry name" value="Pectin_lyas_fold"/>
</dbReference>
<dbReference type="AlphaFoldDB" id="A0A518AKH3"/>
<evidence type="ECO:0000313" key="16">
    <source>
        <dbReference type="EMBL" id="QDU55237.1"/>
    </source>
</evidence>
<evidence type="ECO:0000256" key="4">
    <source>
        <dbReference type="ARBA" id="ARBA00016512"/>
    </source>
</evidence>
<evidence type="ECO:0000256" key="1">
    <source>
        <dbReference type="ARBA" id="ARBA00000695"/>
    </source>
</evidence>
<evidence type="ECO:0000256" key="9">
    <source>
        <dbReference type="ARBA" id="ARBA00023277"/>
    </source>
</evidence>
<comment type="similarity">
    <text evidence="2">Belongs to the polysaccharide lyase 1 family.</text>
</comment>
<dbReference type="NCBIfam" id="TIGR02601">
    <property type="entry name" value="autotrns_rpt"/>
    <property type="match status" value="1"/>
</dbReference>
<dbReference type="EC" id="4.2.2.2" evidence="3"/>
<gene>
    <name evidence="16" type="ORF">Pan181_14230</name>
</gene>
<sequence length="1096" mass="112562" precursor="true">MNRKVAVATMLVMLLSTHAVAQVLAFPEAEGFGRYASGARTNLSSASVYHVTNLNDSGAGSFRDAVSQPNRFVVFDVGGIIQISPDNSGIVVEDNVTIAGQTAPGGIVVHGNKVSFSGANNTITRYLGIHKGEAGYREDASGAANGVNMMFDHVSVAWGVDETFSLNWDGKGSGLNNITIQDSIIAQGQDRLGHSAGGLMTLPEGSGFSVIRSLFADNVTRNPKVRGENEFINNVVYGWDNAGYIMGDTNNMESHANAIGNYFIESPVDGSAPFTSGTSHFHIYGEDNWVDADRDGVLDGVPVTSYPGADVVASPHAFPTTTAMPAATALPYVLENAGLSIIREPVGTRLVEEVESYGKLGGIIQRETDLFPGYGSDPAYLIPRAQFIDTDNDGMANHWEESQGLDPNDPNDWKQTTAAGYTQLEAYVNELAGPTQMFTSGDGPWSNIVTRSGAGPTLADTVVLAGEVTHATGHGFARRLNVTGSFDVSGGTLSVFDTLSIGGPTSLANSQVAAGRVLVGTNGQAAELLLHSGAELETGQVSAIATGSTLVFDGGQFTATAAPDIQLPSVLATAGGTIDTAGYSGQVSGVISGSGPLVKQGNGSLTLSGNNTYTGPTRVEQGTLLVAGNGLGATSAITVGSGSTLDVSSATAGLTLDDGQSLDGTGNVVGNVIATAGAIVRPQGTAAASNEHAIAIQAEDLNLGSDWAIYNSSTHGTRAGGSYDGTDLSGGGIILVAGENTSAPAAGGLASTTVDLSHSGTWYLFVKSAEPSISAVSGDPSTQPRGNNSFYMSANPSDLQATTSNYETVQTNATSTAAIDAATWNRVSPSLTSLAGVFDPEDGGIDFSLNAGLQTFAIFGRETGTILDGFVLSDRNLTAEQLDLVLNTGGLETASTLTIQGTYTHQAGAVLAIEIADGSSQTKLQVQGTATLAGDLSISLAEGFAPQADDVFEIVQATTLEGQFGNAPAGMRVATASGIGSFQVNYDYSSDLVTLTDYLAGIPGDFNGDGIVDLGDYSVWRDHLGESDVALSPGSTLDGSGLVDAGDYVTWKANFGTSLATSSTSPATMVPEPGTSVLLFAAGSLSLALRRSEHRP</sequence>
<evidence type="ECO:0000256" key="10">
    <source>
        <dbReference type="ARBA" id="ARBA00023316"/>
    </source>
</evidence>
<protein>
    <recommendedName>
        <fullName evidence="4">Probable pectate lyase C</fullName>
        <ecNumber evidence="3">4.2.2.2</ecNumber>
    </recommendedName>
</protein>
<feature type="signal peptide" evidence="14">
    <location>
        <begin position="1"/>
        <end position="21"/>
    </location>
</feature>
<dbReference type="PANTHER" id="PTHR42970">
    <property type="entry name" value="PECTATE LYASE C-RELATED"/>
    <property type="match status" value="1"/>
</dbReference>
<keyword evidence="10" id="KW-0961">Cell wall biogenesis/degradation</keyword>
<dbReference type="InterPro" id="IPR011050">
    <property type="entry name" value="Pectin_lyase_fold/virulence"/>
</dbReference>
<dbReference type="PROSITE" id="PS00018">
    <property type="entry name" value="EF_HAND_1"/>
    <property type="match status" value="1"/>
</dbReference>
<evidence type="ECO:0000256" key="2">
    <source>
        <dbReference type="ARBA" id="ARBA00010980"/>
    </source>
</evidence>
<evidence type="ECO:0000256" key="12">
    <source>
        <dbReference type="ARBA" id="ARBA00025679"/>
    </source>
</evidence>
<feature type="chain" id="PRO_5021915623" description="Probable pectate lyase C" evidence="14">
    <location>
        <begin position="22"/>
        <end position="1096"/>
    </location>
</feature>
<dbReference type="Pfam" id="PF07589">
    <property type="entry name" value="PEP-CTERM"/>
    <property type="match status" value="1"/>
</dbReference>
<dbReference type="KEGG" id="amuc:Pan181_14230"/>
<dbReference type="InterPro" id="IPR018247">
    <property type="entry name" value="EF_Hand_1_Ca_BS"/>
</dbReference>
<dbReference type="InterPro" id="IPR036439">
    <property type="entry name" value="Dockerin_dom_sf"/>
</dbReference>
<keyword evidence="8" id="KW-0456">Lyase</keyword>
<keyword evidence="17" id="KW-1185">Reference proteome</keyword>
<organism evidence="16 17">
    <name type="scientific">Aeoliella mucimassa</name>
    <dbReference type="NCBI Taxonomy" id="2527972"/>
    <lineage>
        <taxon>Bacteria</taxon>
        <taxon>Pseudomonadati</taxon>
        <taxon>Planctomycetota</taxon>
        <taxon>Planctomycetia</taxon>
        <taxon>Pirellulales</taxon>
        <taxon>Lacipirellulaceae</taxon>
        <taxon>Aeoliella</taxon>
    </lineage>
</organism>
<dbReference type="GO" id="GO:0030570">
    <property type="term" value="F:pectate lyase activity"/>
    <property type="evidence" value="ECO:0007669"/>
    <property type="project" value="UniProtKB-EC"/>
</dbReference>
<dbReference type="SUPFAM" id="SSF51126">
    <property type="entry name" value="Pectin lyase-like"/>
    <property type="match status" value="2"/>
</dbReference>
<dbReference type="RefSeq" id="WP_145246116.1">
    <property type="nucleotide sequence ID" value="NZ_CP036278.1"/>
</dbReference>
<keyword evidence="9" id="KW-0119">Carbohydrate metabolism</keyword>
<evidence type="ECO:0000313" key="17">
    <source>
        <dbReference type="Proteomes" id="UP000315750"/>
    </source>
</evidence>
<evidence type="ECO:0000256" key="3">
    <source>
        <dbReference type="ARBA" id="ARBA00012272"/>
    </source>
</evidence>
<evidence type="ECO:0000256" key="8">
    <source>
        <dbReference type="ARBA" id="ARBA00023239"/>
    </source>
</evidence>
<dbReference type="Gene3D" id="2.160.20.20">
    <property type="match status" value="1"/>
</dbReference>
<reference evidence="16 17" key="1">
    <citation type="submission" date="2019-02" db="EMBL/GenBank/DDBJ databases">
        <title>Deep-cultivation of Planctomycetes and their phenomic and genomic characterization uncovers novel biology.</title>
        <authorList>
            <person name="Wiegand S."/>
            <person name="Jogler M."/>
            <person name="Boedeker C."/>
            <person name="Pinto D."/>
            <person name="Vollmers J."/>
            <person name="Rivas-Marin E."/>
            <person name="Kohn T."/>
            <person name="Peeters S.H."/>
            <person name="Heuer A."/>
            <person name="Rast P."/>
            <person name="Oberbeckmann S."/>
            <person name="Bunk B."/>
            <person name="Jeske O."/>
            <person name="Meyerdierks A."/>
            <person name="Storesund J.E."/>
            <person name="Kallscheuer N."/>
            <person name="Luecker S."/>
            <person name="Lage O.M."/>
            <person name="Pohl T."/>
            <person name="Merkel B.J."/>
            <person name="Hornburger P."/>
            <person name="Mueller R.-W."/>
            <person name="Bruemmer F."/>
            <person name="Labrenz M."/>
            <person name="Spormann A.M."/>
            <person name="Op den Camp H."/>
            <person name="Overmann J."/>
            <person name="Amann R."/>
            <person name="Jetten M.S.M."/>
            <person name="Mascher T."/>
            <person name="Medema M.H."/>
            <person name="Devos D.P."/>
            <person name="Kaster A.-K."/>
            <person name="Ovreas L."/>
            <person name="Rohde M."/>
            <person name="Galperin M.Y."/>
            <person name="Jogler C."/>
        </authorList>
    </citation>
    <scope>NUCLEOTIDE SEQUENCE [LARGE SCALE GENOMIC DNA]</scope>
    <source>
        <strain evidence="16 17">Pan181</strain>
    </source>
</reference>
<evidence type="ECO:0000256" key="7">
    <source>
        <dbReference type="ARBA" id="ARBA00023180"/>
    </source>
</evidence>
<dbReference type="Gene3D" id="2.160.20.10">
    <property type="entry name" value="Single-stranded right-handed beta-helix, Pectin lyase-like"/>
    <property type="match status" value="1"/>
</dbReference>
<proteinExistence type="inferred from homology"/>
<dbReference type="InterPro" id="IPR013424">
    <property type="entry name" value="Ice-binding_C"/>
</dbReference>
<dbReference type="OrthoDB" id="8737820at2"/>
<dbReference type="NCBIfam" id="TIGR02595">
    <property type="entry name" value="PEP_CTERM"/>
    <property type="match status" value="1"/>
</dbReference>
<accession>A0A518AKH3</accession>
<keyword evidence="6 14" id="KW-0732">Signal</keyword>
<dbReference type="PANTHER" id="PTHR42970:SF1">
    <property type="entry name" value="PECTATE LYASE C-RELATED"/>
    <property type="match status" value="1"/>
</dbReference>
<evidence type="ECO:0000256" key="11">
    <source>
        <dbReference type="ARBA" id="ARBA00023326"/>
    </source>
</evidence>
<dbReference type="GO" id="GO:0046872">
    <property type="term" value="F:metal ion binding"/>
    <property type="evidence" value="ECO:0007669"/>
    <property type="project" value="UniProtKB-KW"/>
</dbReference>
<evidence type="ECO:0000256" key="14">
    <source>
        <dbReference type="SAM" id="SignalP"/>
    </source>
</evidence>
<keyword evidence="5" id="KW-0479">Metal-binding</keyword>
<keyword evidence="11" id="KW-0624">Polysaccharide degradation</keyword>
<comment type="function">
    <text evidence="12">Pectinolytic enzyme consist of four classes of enzymes: pectin lyase, polygalacturonase, pectin methylesterase and rhamnogalacturonase. Among pectinolytic enzymes, pectin lyase is the most important in depolymerization of pectin, since it cleaves internal glycosidic bonds of highly methylated pectins. Favors pectate, the anion, over pectin, the methyl ester.</text>
</comment>
<keyword evidence="7" id="KW-0325">Glycoprotein</keyword>
<evidence type="ECO:0000256" key="13">
    <source>
        <dbReference type="SAM" id="MobiDB-lite"/>
    </source>
</evidence>
<name>A0A518AKH3_9BACT</name>
<dbReference type="Gene3D" id="1.10.1330.10">
    <property type="entry name" value="Dockerin domain"/>
    <property type="match status" value="1"/>
</dbReference>
<feature type="domain" description="Ice-binding protein C-terminal" evidence="15">
    <location>
        <begin position="1070"/>
        <end position="1091"/>
    </location>
</feature>
<dbReference type="Proteomes" id="UP000315750">
    <property type="component" value="Chromosome"/>
</dbReference>
<dbReference type="InterPro" id="IPR012332">
    <property type="entry name" value="Autotransporter_pectin_lyase_C"/>
</dbReference>
<dbReference type="Pfam" id="PF12951">
    <property type="entry name" value="PATR"/>
    <property type="match status" value="1"/>
</dbReference>
<dbReference type="EMBL" id="CP036278">
    <property type="protein sequence ID" value="QDU55237.1"/>
    <property type="molecule type" value="Genomic_DNA"/>
</dbReference>
<dbReference type="GO" id="GO:0071555">
    <property type="term" value="P:cell wall organization"/>
    <property type="evidence" value="ECO:0007669"/>
    <property type="project" value="UniProtKB-KW"/>
</dbReference>
<feature type="compositionally biased region" description="Polar residues" evidence="13">
    <location>
        <begin position="779"/>
        <end position="794"/>
    </location>
</feature>
<dbReference type="InterPro" id="IPR013425">
    <property type="entry name" value="Autotrns_rpt"/>
</dbReference>